<dbReference type="Gene3D" id="2.170.270.10">
    <property type="entry name" value="SET domain"/>
    <property type="match status" value="1"/>
</dbReference>
<keyword evidence="14" id="KW-1185">Reference proteome</keyword>
<dbReference type="PANTHER" id="PTHR46165">
    <property type="entry name" value="SET AND MYND DOMAIN-CONTAINING PROTEIN 4"/>
    <property type="match status" value="1"/>
</dbReference>
<evidence type="ECO:0000313" key="13">
    <source>
        <dbReference type="EMBL" id="KPJ15627.1"/>
    </source>
</evidence>
<dbReference type="PROSITE" id="PS50280">
    <property type="entry name" value="SET"/>
    <property type="match status" value="1"/>
</dbReference>
<keyword evidence="6" id="KW-0862">Zinc</keyword>
<dbReference type="CDD" id="cd10536">
    <property type="entry name" value="SET_SMYD4"/>
    <property type="match status" value="1"/>
</dbReference>
<dbReference type="GO" id="GO:0008276">
    <property type="term" value="F:protein methyltransferase activity"/>
    <property type="evidence" value="ECO:0007669"/>
    <property type="project" value="UniProtKB-ARBA"/>
</dbReference>
<dbReference type="KEGG" id="pmac:106710230"/>
<dbReference type="PANTHER" id="PTHR46165:SF6">
    <property type="entry name" value="SET AND MYND DOMAIN-CONTAINING PROTEIN 4-LIKE PROTEIN"/>
    <property type="match status" value="1"/>
</dbReference>
<keyword evidence="4" id="KW-0479">Metal-binding</keyword>
<dbReference type="InterPro" id="IPR002893">
    <property type="entry name" value="Znf_MYND"/>
</dbReference>
<accession>A0A0N1I8M4</accession>
<evidence type="ECO:0000256" key="6">
    <source>
        <dbReference type="ARBA" id="ARBA00022833"/>
    </source>
</evidence>
<dbReference type="GO" id="GO:0008170">
    <property type="term" value="F:N-methyltransferase activity"/>
    <property type="evidence" value="ECO:0007669"/>
    <property type="project" value="UniProtKB-ARBA"/>
</dbReference>
<proteinExistence type="predicted"/>
<evidence type="ECO:0000256" key="2">
    <source>
        <dbReference type="ARBA" id="ARBA00022679"/>
    </source>
</evidence>
<dbReference type="InterPro" id="IPR044421">
    <property type="entry name" value="SMYD4_SET"/>
</dbReference>
<dbReference type="GO" id="GO:0032259">
    <property type="term" value="P:methylation"/>
    <property type="evidence" value="ECO:0007669"/>
    <property type="project" value="UniProtKB-KW"/>
</dbReference>
<evidence type="ECO:0000313" key="14">
    <source>
        <dbReference type="Proteomes" id="UP000053240"/>
    </source>
</evidence>
<evidence type="ECO:0000259" key="11">
    <source>
        <dbReference type="PROSITE" id="PS50280"/>
    </source>
</evidence>
<evidence type="ECO:0000256" key="3">
    <source>
        <dbReference type="ARBA" id="ARBA00022691"/>
    </source>
</evidence>
<protein>
    <recommendedName>
        <fullName evidence="8">Protein-lysine N-methyltransferase SMYD4</fullName>
    </recommendedName>
    <alternativeName>
        <fullName evidence="9">SET and MYND domain-containing protein 4</fullName>
    </alternativeName>
</protein>
<dbReference type="Pfam" id="PF00856">
    <property type="entry name" value="SET"/>
    <property type="match status" value="1"/>
</dbReference>
<dbReference type="SUPFAM" id="SSF48452">
    <property type="entry name" value="TPR-like"/>
    <property type="match status" value="1"/>
</dbReference>
<dbReference type="FunCoup" id="A0A0N1I8M4">
    <property type="interactions" value="1222"/>
</dbReference>
<reference evidence="13 14" key="1">
    <citation type="journal article" date="2015" name="Nat. Commun.">
        <title>Outbred genome sequencing and CRISPR/Cas9 gene editing in butterflies.</title>
        <authorList>
            <person name="Li X."/>
            <person name="Fan D."/>
            <person name="Zhang W."/>
            <person name="Liu G."/>
            <person name="Zhang L."/>
            <person name="Zhao L."/>
            <person name="Fang X."/>
            <person name="Chen L."/>
            <person name="Dong Y."/>
            <person name="Chen Y."/>
            <person name="Ding Y."/>
            <person name="Zhao R."/>
            <person name="Feng M."/>
            <person name="Zhu Y."/>
            <person name="Feng Y."/>
            <person name="Jiang X."/>
            <person name="Zhu D."/>
            <person name="Xiang H."/>
            <person name="Feng X."/>
            <person name="Li S."/>
            <person name="Wang J."/>
            <person name="Zhang G."/>
            <person name="Kronforst M.R."/>
            <person name="Wang W."/>
        </authorList>
    </citation>
    <scope>NUCLEOTIDE SEQUENCE [LARGE SCALE GENOMIC DNA]</scope>
    <source>
        <strain evidence="13">Ya'a_city_454_Pm</strain>
        <tissue evidence="13">Whole body</tissue>
    </source>
</reference>
<evidence type="ECO:0000256" key="9">
    <source>
        <dbReference type="ARBA" id="ARBA00093680"/>
    </source>
</evidence>
<dbReference type="AlphaFoldDB" id="A0A0N1I8M4"/>
<dbReference type="InterPro" id="IPR011990">
    <property type="entry name" value="TPR-like_helical_dom_sf"/>
</dbReference>
<sequence length="603" mass="68980">MIIDHLYEGLLRKLTAQGKIKDISNKLLSLQSNDERVLYVYELVKDLDCFPVLNNVKKSDNVSTYYRNQGNKCFQLHENLKAWQFYNLALLHAPFNSNNYCYALSNRSIIFLELKKFEECLVDIDKVLALDYPKELQEKLLKRKEICDEKLLKNTFKNAEKSDLSEILAMKSTKDSRYLCASTKLEVLFTEQFGRQVIAKEDINVGEVLVEEEPYLTVQLKSQFILSCSYCLSRQKNLYPCDNCCYALYCSTECKNKAFKEYHAVECQLMATLYNMDFTKLELLALRTVIKSRNDHNNWADLFKTISDAEANMNNEFRGHVQVNGKWIFDSKHYATIHTLESNIDKRSVSDIFQKSVTGAVFLKFLKEDTNFLQLEDIKLYETVVKTVAGLLLLHLMTSPTNMHGITSTMETNGVYVKEVNLASAPYGYHSLLNHSCSPNVVRYNKIGSGSMSLMVLRPIKKGMQLFDNYGAHHALEQRDARRANLKFQYKFDCICEACVNNWPTYLSIGPSIHVPAKLISIKNKLISKCVIGDLERGNIATAQKVFKTLCSLCQNFEPYAPCVELLDCQEALKQCLAIFSGLLPDGNEILIPWTAIPPEFSI</sequence>
<evidence type="ECO:0000256" key="7">
    <source>
        <dbReference type="ARBA" id="ARBA00093423"/>
    </source>
</evidence>
<dbReference type="Gene3D" id="1.25.40.10">
    <property type="entry name" value="Tetratricopeptide repeat domain"/>
    <property type="match status" value="1"/>
</dbReference>
<dbReference type="InterPro" id="IPR046341">
    <property type="entry name" value="SET_dom_sf"/>
</dbReference>
<keyword evidence="5 10" id="KW-0863">Zinc-finger</keyword>
<evidence type="ECO:0000256" key="8">
    <source>
        <dbReference type="ARBA" id="ARBA00093635"/>
    </source>
</evidence>
<dbReference type="STRING" id="76193.A0A0N1I8M4"/>
<evidence type="ECO:0000256" key="10">
    <source>
        <dbReference type="PROSITE-ProRule" id="PRU00134"/>
    </source>
</evidence>
<dbReference type="PROSITE" id="PS01360">
    <property type="entry name" value="ZF_MYND_1"/>
    <property type="match status" value="1"/>
</dbReference>
<dbReference type="InterPro" id="IPR001214">
    <property type="entry name" value="SET_dom"/>
</dbReference>
<keyword evidence="3" id="KW-0949">S-adenosyl-L-methionine</keyword>
<dbReference type="GO" id="GO:0005634">
    <property type="term" value="C:nucleus"/>
    <property type="evidence" value="ECO:0007669"/>
    <property type="project" value="TreeGrafter"/>
</dbReference>
<organism evidence="13 14">
    <name type="scientific">Papilio machaon</name>
    <name type="common">Old World swallowtail butterfly</name>
    <dbReference type="NCBI Taxonomy" id="76193"/>
    <lineage>
        <taxon>Eukaryota</taxon>
        <taxon>Metazoa</taxon>
        <taxon>Ecdysozoa</taxon>
        <taxon>Arthropoda</taxon>
        <taxon>Hexapoda</taxon>
        <taxon>Insecta</taxon>
        <taxon>Pterygota</taxon>
        <taxon>Neoptera</taxon>
        <taxon>Endopterygota</taxon>
        <taxon>Lepidoptera</taxon>
        <taxon>Glossata</taxon>
        <taxon>Ditrysia</taxon>
        <taxon>Papilionoidea</taxon>
        <taxon>Papilionidae</taxon>
        <taxon>Papilioninae</taxon>
        <taxon>Papilio</taxon>
    </lineage>
</organism>
<evidence type="ECO:0000256" key="5">
    <source>
        <dbReference type="ARBA" id="ARBA00022771"/>
    </source>
</evidence>
<dbReference type="GO" id="GO:0005737">
    <property type="term" value="C:cytoplasm"/>
    <property type="evidence" value="ECO:0007669"/>
    <property type="project" value="TreeGrafter"/>
</dbReference>
<name>A0A0N1I8M4_PAPMA</name>
<feature type="domain" description="SET" evidence="11">
    <location>
        <begin position="183"/>
        <end position="471"/>
    </location>
</feature>
<evidence type="ECO:0000256" key="1">
    <source>
        <dbReference type="ARBA" id="ARBA00022603"/>
    </source>
</evidence>
<keyword evidence="2" id="KW-0808">Transferase</keyword>
<dbReference type="GO" id="GO:0008757">
    <property type="term" value="F:S-adenosylmethionine-dependent methyltransferase activity"/>
    <property type="evidence" value="ECO:0007669"/>
    <property type="project" value="UniProtKB-ARBA"/>
</dbReference>
<keyword evidence="1" id="KW-0489">Methyltransferase</keyword>
<dbReference type="EMBL" id="KQ460366">
    <property type="protein sequence ID" value="KPJ15627.1"/>
    <property type="molecule type" value="Genomic_DNA"/>
</dbReference>
<dbReference type="GO" id="GO:0008270">
    <property type="term" value="F:zinc ion binding"/>
    <property type="evidence" value="ECO:0007669"/>
    <property type="project" value="UniProtKB-KW"/>
</dbReference>
<dbReference type="PROSITE" id="PS50865">
    <property type="entry name" value="ZF_MYND_2"/>
    <property type="match status" value="1"/>
</dbReference>
<dbReference type="GO" id="GO:0042826">
    <property type="term" value="F:histone deacetylase binding"/>
    <property type="evidence" value="ECO:0007669"/>
    <property type="project" value="TreeGrafter"/>
</dbReference>
<dbReference type="SUPFAM" id="SSF144232">
    <property type="entry name" value="HIT/MYND zinc finger-like"/>
    <property type="match status" value="1"/>
</dbReference>
<dbReference type="InterPro" id="IPR052097">
    <property type="entry name" value="SET-MYND_domain_protein"/>
</dbReference>
<gene>
    <name evidence="13" type="ORF">RR48_04844</name>
</gene>
<dbReference type="SUPFAM" id="SSF82199">
    <property type="entry name" value="SET domain"/>
    <property type="match status" value="1"/>
</dbReference>
<dbReference type="SMART" id="SM00317">
    <property type="entry name" value="SET"/>
    <property type="match status" value="1"/>
</dbReference>
<evidence type="ECO:0000256" key="4">
    <source>
        <dbReference type="ARBA" id="ARBA00022723"/>
    </source>
</evidence>
<feature type="domain" description="MYND-type" evidence="12">
    <location>
        <begin position="228"/>
        <end position="267"/>
    </location>
</feature>
<evidence type="ECO:0000259" key="12">
    <source>
        <dbReference type="PROSITE" id="PS50865"/>
    </source>
</evidence>
<comment type="function">
    <text evidence="7">Protein-lysine N-methyltransferase. Monomethylates PRMT5, modulating its transcriptional activity. May also act as a histone methyltransferase. Plays a critical role in cardiac development. Acts as a key epigenetic regulator of gene expression during cardiac development via its dual activities as a methyltransferase and negative regulator of HDAC1.</text>
</comment>
<dbReference type="Proteomes" id="UP000053240">
    <property type="component" value="Unassembled WGS sequence"/>
</dbReference>
<dbReference type="OrthoDB" id="5945798at2759"/>
<dbReference type="InParanoid" id="A0A0N1I8M4"/>